<evidence type="ECO:0000256" key="9">
    <source>
        <dbReference type="ARBA" id="ARBA00023125"/>
    </source>
</evidence>
<evidence type="ECO:0000256" key="12">
    <source>
        <dbReference type="ARBA" id="ARBA00031697"/>
    </source>
</evidence>
<keyword evidence="10" id="KW-0010">Activator</keyword>
<evidence type="ECO:0000313" key="15">
    <source>
        <dbReference type="EMBL" id="MBN6104260.1"/>
    </source>
</evidence>
<keyword evidence="5" id="KW-0021">Allosteric enzyme</keyword>
<dbReference type="PROSITE" id="PS50042">
    <property type="entry name" value="CNMP_BINDING_3"/>
    <property type="match status" value="1"/>
</dbReference>
<dbReference type="PANTHER" id="PTHR24567">
    <property type="entry name" value="CRP FAMILY TRANSCRIPTIONAL REGULATORY PROTEIN"/>
    <property type="match status" value="1"/>
</dbReference>
<keyword evidence="6" id="KW-0973">c-di-GMP</keyword>
<protein>
    <recommendedName>
        <fullName evidence="3">CRP-like protein Clp</fullName>
    </recommendedName>
    <alternativeName>
        <fullName evidence="12">Catabolite activation-like protein</fullName>
    </alternativeName>
</protein>
<evidence type="ECO:0000256" key="5">
    <source>
        <dbReference type="ARBA" id="ARBA00022533"/>
    </source>
</evidence>
<dbReference type="EMBL" id="JAFIWB010000027">
    <property type="protein sequence ID" value="MBN6104260.1"/>
    <property type="molecule type" value="Genomic_DNA"/>
</dbReference>
<proteinExistence type="predicted"/>
<dbReference type="Pfam" id="PF13545">
    <property type="entry name" value="HTH_Crp_2"/>
    <property type="match status" value="1"/>
</dbReference>
<evidence type="ECO:0000256" key="2">
    <source>
        <dbReference type="ARBA" id="ARBA00011738"/>
    </source>
</evidence>
<evidence type="ECO:0000256" key="8">
    <source>
        <dbReference type="ARBA" id="ARBA00023026"/>
    </source>
</evidence>
<evidence type="ECO:0000256" key="3">
    <source>
        <dbReference type="ARBA" id="ARBA00020769"/>
    </source>
</evidence>
<dbReference type="InterPro" id="IPR036390">
    <property type="entry name" value="WH_DNA-bd_sf"/>
</dbReference>
<dbReference type="SMART" id="SM00100">
    <property type="entry name" value="cNMP"/>
    <property type="match status" value="1"/>
</dbReference>
<gene>
    <name evidence="15" type="ORF">JR064_19025</name>
</gene>
<evidence type="ECO:0000259" key="13">
    <source>
        <dbReference type="PROSITE" id="PS50042"/>
    </source>
</evidence>
<keyword evidence="16" id="KW-1185">Reference proteome</keyword>
<dbReference type="PANTHER" id="PTHR24567:SF74">
    <property type="entry name" value="HTH-TYPE TRANSCRIPTIONAL REGULATOR ARCR"/>
    <property type="match status" value="1"/>
</dbReference>
<evidence type="ECO:0000256" key="11">
    <source>
        <dbReference type="ARBA" id="ARBA00023163"/>
    </source>
</evidence>
<name>A0ABS3B9H9_9XANT</name>
<keyword evidence="7" id="KW-0805">Transcription regulation</keyword>
<dbReference type="InterPro" id="IPR018490">
    <property type="entry name" value="cNMP-bd_dom_sf"/>
</dbReference>
<reference evidence="15 16" key="1">
    <citation type="submission" date="2021-02" db="EMBL/GenBank/DDBJ databases">
        <title>Taxonomically Unique Crown Gall-Associated Xanthomonas Stains Have Deficiency in Virulence Repertories.</title>
        <authorList>
            <person name="Mafakheri H."/>
            <person name="Taghavi S.M."/>
            <person name="Dimkic I."/>
            <person name="Nemanja K."/>
            <person name="Osdaghi E."/>
        </authorList>
    </citation>
    <scope>NUCLEOTIDE SEQUENCE [LARGE SCALE GENOMIC DNA]</scope>
    <source>
        <strain evidence="15 16">FX4</strain>
    </source>
</reference>
<keyword evidence="4" id="KW-0678">Repressor</keyword>
<dbReference type="Gene3D" id="2.60.120.10">
    <property type="entry name" value="Jelly Rolls"/>
    <property type="match status" value="1"/>
</dbReference>
<comment type="subunit">
    <text evidence="2">Homodimer.</text>
</comment>
<dbReference type="SUPFAM" id="SSF51206">
    <property type="entry name" value="cAMP-binding domain-like"/>
    <property type="match status" value="1"/>
</dbReference>
<evidence type="ECO:0000256" key="7">
    <source>
        <dbReference type="ARBA" id="ARBA00023015"/>
    </source>
</evidence>
<dbReference type="PROSITE" id="PS51063">
    <property type="entry name" value="HTH_CRP_2"/>
    <property type="match status" value="1"/>
</dbReference>
<evidence type="ECO:0000259" key="14">
    <source>
        <dbReference type="PROSITE" id="PS51063"/>
    </source>
</evidence>
<keyword evidence="9" id="KW-0238">DNA-binding</keyword>
<evidence type="ECO:0000256" key="6">
    <source>
        <dbReference type="ARBA" id="ARBA00022636"/>
    </source>
</evidence>
<dbReference type="RefSeq" id="WP_206230740.1">
    <property type="nucleotide sequence ID" value="NZ_JAFIWB010000027.1"/>
</dbReference>
<dbReference type="InterPro" id="IPR000595">
    <property type="entry name" value="cNMP-bd_dom"/>
</dbReference>
<keyword evidence="11" id="KW-0804">Transcription</keyword>
<sequence length="286" mass="31443">MDFPAVATLEASDIVAAAHVGNDLQTPAAHTGHRTLLERSMLFHDLPAALLDHLLAHASECDLAPGSVLFFKHDPSSFVGVVVRGRLYKVLYGADGQELIVGTIEPGGLVDEAALLEPHGRSFTAIAFGASTVLKLSRRHFAPLMESPLLQQRIEALLRVRLRQALDSLESMCLHRLEVRLARYVLRQLEVQEWQRGGSCAIVLPPNQSILAAMLNVSRSKLNAQLQQWKRNGLVSRRRNLLRIHDLDALCAKAYLHANAPLRTLAWHGEDGLRPAPCLPLLPCSG</sequence>
<dbReference type="InterPro" id="IPR012318">
    <property type="entry name" value="HTH_CRP"/>
</dbReference>
<dbReference type="InterPro" id="IPR014710">
    <property type="entry name" value="RmlC-like_jellyroll"/>
</dbReference>
<organism evidence="15 16">
    <name type="scientific">Xanthomonas bonasiae</name>
    <dbReference type="NCBI Taxonomy" id="2810351"/>
    <lineage>
        <taxon>Bacteria</taxon>
        <taxon>Pseudomonadati</taxon>
        <taxon>Pseudomonadota</taxon>
        <taxon>Gammaproteobacteria</taxon>
        <taxon>Lysobacterales</taxon>
        <taxon>Lysobacteraceae</taxon>
        <taxon>Xanthomonas</taxon>
    </lineage>
</organism>
<dbReference type="InterPro" id="IPR050397">
    <property type="entry name" value="Env_Response_Regulators"/>
</dbReference>
<evidence type="ECO:0000313" key="16">
    <source>
        <dbReference type="Proteomes" id="UP000695802"/>
    </source>
</evidence>
<comment type="subcellular location">
    <subcellularLocation>
        <location evidence="1">Cytoplasm</location>
    </subcellularLocation>
</comment>
<feature type="domain" description="Cyclic nucleotide-binding" evidence="13">
    <location>
        <begin position="42"/>
        <end position="145"/>
    </location>
</feature>
<dbReference type="Pfam" id="PF00027">
    <property type="entry name" value="cNMP_binding"/>
    <property type="match status" value="1"/>
</dbReference>
<dbReference type="Proteomes" id="UP000695802">
    <property type="component" value="Unassembled WGS sequence"/>
</dbReference>
<dbReference type="Gene3D" id="1.10.10.10">
    <property type="entry name" value="Winged helix-like DNA-binding domain superfamily/Winged helix DNA-binding domain"/>
    <property type="match status" value="1"/>
</dbReference>
<dbReference type="CDD" id="cd00038">
    <property type="entry name" value="CAP_ED"/>
    <property type="match status" value="1"/>
</dbReference>
<keyword evidence="8" id="KW-0843">Virulence</keyword>
<comment type="caution">
    <text evidence="15">The sequence shown here is derived from an EMBL/GenBank/DDBJ whole genome shotgun (WGS) entry which is preliminary data.</text>
</comment>
<evidence type="ECO:0000256" key="10">
    <source>
        <dbReference type="ARBA" id="ARBA00023159"/>
    </source>
</evidence>
<evidence type="ECO:0000256" key="1">
    <source>
        <dbReference type="ARBA" id="ARBA00004496"/>
    </source>
</evidence>
<feature type="domain" description="HTH crp-type" evidence="14">
    <location>
        <begin position="175"/>
        <end position="248"/>
    </location>
</feature>
<dbReference type="SUPFAM" id="SSF46785">
    <property type="entry name" value="Winged helix' DNA-binding domain"/>
    <property type="match status" value="1"/>
</dbReference>
<dbReference type="InterPro" id="IPR036388">
    <property type="entry name" value="WH-like_DNA-bd_sf"/>
</dbReference>
<accession>A0ABS3B9H9</accession>
<evidence type="ECO:0000256" key="4">
    <source>
        <dbReference type="ARBA" id="ARBA00022491"/>
    </source>
</evidence>